<dbReference type="Proteomes" id="UP000838763">
    <property type="component" value="Unassembled WGS sequence"/>
</dbReference>
<evidence type="ECO:0000313" key="2">
    <source>
        <dbReference type="Proteomes" id="UP000838763"/>
    </source>
</evidence>
<evidence type="ECO:0000313" key="1">
    <source>
        <dbReference type="EMBL" id="CAI4213955.1"/>
    </source>
</evidence>
<sequence>FSFWRRHPANFFPNPRHTAEHHSGFRVSLITTFPNINATGPIDGAFTLLFLQTYDWVRCDTTSYSTNATRTILGRRRGSTCGSS</sequence>
<keyword evidence="2" id="KW-1185">Reference proteome</keyword>
<proteinExistence type="predicted"/>
<reference evidence="1" key="1">
    <citation type="submission" date="2022-11" db="EMBL/GenBank/DDBJ databases">
        <authorList>
            <person name="Scott C."/>
            <person name="Bruce N."/>
        </authorList>
    </citation>
    <scope>NUCLEOTIDE SEQUENCE</scope>
</reference>
<comment type="caution">
    <text evidence="1">The sequence shown here is derived from an EMBL/GenBank/DDBJ whole genome shotgun (WGS) entry which is preliminary data.</text>
</comment>
<dbReference type="AlphaFoldDB" id="A0A9P1GZU1"/>
<name>A0A9P1GZU1_9PEZI</name>
<feature type="non-terminal residue" evidence="1">
    <location>
        <position position="1"/>
    </location>
</feature>
<gene>
    <name evidence="1" type="ORF">PPNO1_LOCUS3693</name>
</gene>
<protein>
    <submittedName>
        <fullName evidence="1">Uncharacterized protein</fullName>
    </submittedName>
</protein>
<organism evidence="1 2">
    <name type="scientific">Parascedosporium putredinis</name>
    <dbReference type="NCBI Taxonomy" id="1442378"/>
    <lineage>
        <taxon>Eukaryota</taxon>
        <taxon>Fungi</taxon>
        <taxon>Dikarya</taxon>
        <taxon>Ascomycota</taxon>
        <taxon>Pezizomycotina</taxon>
        <taxon>Sordariomycetes</taxon>
        <taxon>Hypocreomycetidae</taxon>
        <taxon>Microascales</taxon>
        <taxon>Microascaceae</taxon>
        <taxon>Parascedosporium</taxon>
    </lineage>
</organism>
<accession>A0A9P1GZU1</accession>
<dbReference type="EMBL" id="CALLCH030000009">
    <property type="protein sequence ID" value="CAI4213955.1"/>
    <property type="molecule type" value="Genomic_DNA"/>
</dbReference>